<accession>A0A420K754</accession>
<dbReference type="PANTHER" id="PTHR43569">
    <property type="entry name" value="AMIDOHYDROLASE"/>
    <property type="match status" value="1"/>
</dbReference>
<dbReference type="Gene3D" id="3.20.20.140">
    <property type="entry name" value="Metal-dependent hydrolases"/>
    <property type="match status" value="1"/>
</dbReference>
<evidence type="ECO:0000313" key="4">
    <source>
        <dbReference type="Proteomes" id="UP000216225"/>
    </source>
</evidence>
<sequence>MSSNYLAVRPDWLALGQEEILEPDLPIVDAHHHFFDRPGWTYLAGEYLADVRSGHGVHSTVYMQAQTRYRREGPASLRVVGETGYVAHAAAALASAGVNVAAGIVGHADLREGARVREVLQAHIEAGRGRFRGIRHLTTWDADASLVNPLSAVPARLMLDSAYREGVAQLAPLGLSYDAWLFFHQLPELQDLAEAFPDTTVIVNHCGGIVRIGPYAQCRDEVFRQWARAMRELARLPNVFVKLGGLGMRINGFDFEKSETPPSSQQLAAAWRPWMETCIEAFGAERCMFESNFPVDKGSYSYATLWNAFKRLTSGASEQERRALFEGTATRAYRLA</sequence>
<gene>
    <name evidence="3" type="ORF">CE154_020785</name>
</gene>
<organism evidence="3 4">
    <name type="scientific">Alicycliphilus denitrificans</name>
    <dbReference type="NCBI Taxonomy" id="179636"/>
    <lineage>
        <taxon>Bacteria</taxon>
        <taxon>Pseudomonadati</taxon>
        <taxon>Pseudomonadota</taxon>
        <taxon>Betaproteobacteria</taxon>
        <taxon>Burkholderiales</taxon>
        <taxon>Comamonadaceae</taxon>
        <taxon>Alicycliphilus</taxon>
    </lineage>
</organism>
<dbReference type="SUPFAM" id="SSF51556">
    <property type="entry name" value="Metallo-dependent hydrolases"/>
    <property type="match status" value="1"/>
</dbReference>
<comment type="similarity">
    <text evidence="1">Belongs to the metallo-dependent hydrolases superfamily.</text>
</comment>
<dbReference type="InterPro" id="IPR032466">
    <property type="entry name" value="Metal_Hydrolase"/>
</dbReference>
<comment type="caution">
    <text evidence="3">The sequence shown here is derived from an EMBL/GenBank/DDBJ whole genome shotgun (WGS) entry which is preliminary data.</text>
</comment>
<evidence type="ECO:0000313" key="3">
    <source>
        <dbReference type="EMBL" id="RKJ94141.1"/>
    </source>
</evidence>
<dbReference type="InterPro" id="IPR006680">
    <property type="entry name" value="Amidohydro-rel"/>
</dbReference>
<dbReference type="Proteomes" id="UP000216225">
    <property type="component" value="Unassembled WGS sequence"/>
</dbReference>
<dbReference type="Pfam" id="PF04909">
    <property type="entry name" value="Amidohydro_2"/>
    <property type="match status" value="1"/>
</dbReference>
<dbReference type="EMBL" id="NKDB02000006">
    <property type="protein sequence ID" value="RKJ94141.1"/>
    <property type="molecule type" value="Genomic_DNA"/>
</dbReference>
<evidence type="ECO:0000259" key="2">
    <source>
        <dbReference type="Pfam" id="PF04909"/>
    </source>
</evidence>
<feature type="domain" description="Amidohydrolase-related" evidence="2">
    <location>
        <begin position="28"/>
        <end position="335"/>
    </location>
</feature>
<dbReference type="InterPro" id="IPR052350">
    <property type="entry name" value="Metallo-dep_Lactonases"/>
</dbReference>
<proteinExistence type="inferred from homology"/>
<name>A0A420K754_9BURK</name>
<dbReference type="GO" id="GO:0016787">
    <property type="term" value="F:hydrolase activity"/>
    <property type="evidence" value="ECO:0007669"/>
    <property type="project" value="UniProtKB-KW"/>
</dbReference>
<dbReference type="PANTHER" id="PTHR43569:SF1">
    <property type="entry name" value="BLL3371 PROTEIN"/>
    <property type="match status" value="1"/>
</dbReference>
<reference evidence="3 4" key="1">
    <citation type="submission" date="2018-09" db="EMBL/GenBank/DDBJ databases">
        <title>Genome comparison of Alicycliphilus sp. BQ1, a polyurethanolytic bacterium, with its closest phylogenetic relatives Alicycliphilus denitrificans BC and K601, unable to attack polyurethane.</title>
        <authorList>
            <person name="Loza-Tavera H."/>
            <person name="Lozano L."/>
            <person name="Cevallos M."/>
            <person name="Maya-Lucas O."/>
            <person name="Garcia-Mena J."/>
            <person name="Hernandez J."/>
        </authorList>
    </citation>
    <scope>NUCLEOTIDE SEQUENCE [LARGE SCALE GENOMIC DNA]</scope>
    <source>
        <strain evidence="3 4">BQ1</strain>
    </source>
</reference>
<dbReference type="AlphaFoldDB" id="A0A420K754"/>
<dbReference type="RefSeq" id="WP_094437315.1">
    <property type="nucleotide sequence ID" value="NZ_NKDB02000006.1"/>
</dbReference>
<protein>
    <submittedName>
        <fullName evidence="3">Amidohydrolase</fullName>
    </submittedName>
</protein>
<evidence type="ECO:0000256" key="1">
    <source>
        <dbReference type="ARBA" id="ARBA00038310"/>
    </source>
</evidence>
<keyword evidence="3" id="KW-0378">Hydrolase</keyword>